<organism evidence="2 3">
    <name type="scientific">Methylobacterium aquaticum</name>
    <dbReference type="NCBI Taxonomy" id="270351"/>
    <lineage>
        <taxon>Bacteria</taxon>
        <taxon>Pseudomonadati</taxon>
        <taxon>Pseudomonadota</taxon>
        <taxon>Alphaproteobacteria</taxon>
        <taxon>Hyphomicrobiales</taxon>
        <taxon>Methylobacteriaceae</taxon>
        <taxon>Methylobacterium</taxon>
    </lineage>
</organism>
<evidence type="ECO:0000256" key="1">
    <source>
        <dbReference type="SAM" id="Phobius"/>
    </source>
</evidence>
<dbReference type="Proteomes" id="UP000061432">
    <property type="component" value="Plasmid pMaq22A_1p"/>
</dbReference>
<dbReference type="AlphaFoldDB" id="A0A0C6F939"/>
<evidence type="ECO:0000313" key="3">
    <source>
        <dbReference type="Proteomes" id="UP000061432"/>
    </source>
</evidence>
<sequence length="84" mass="8645">MSARPLSLAWNPIRAFTALFVSAVVVGGLAVAAAFSLLAGTLILNAGGFLFQALVIGIQILAPLVLAAMILTSGLLGLRRQERA</sequence>
<dbReference type="OrthoDB" id="8005460at2"/>
<name>A0A0C6F939_9HYPH</name>
<dbReference type="RefSeq" id="WP_060850361.1">
    <property type="nucleotide sequence ID" value="NZ_AP014705.1"/>
</dbReference>
<protein>
    <submittedName>
        <fullName evidence="2">Uncharacterized protein</fullName>
    </submittedName>
</protein>
<keyword evidence="2" id="KW-0614">Plasmid</keyword>
<dbReference type="EMBL" id="AP014705">
    <property type="protein sequence ID" value="BAQ49271.1"/>
    <property type="molecule type" value="Genomic_DNA"/>
</dbReference>
<keyword evidence="1" id="KW-1133">Transmembrane helix</keyword>
<reference evidence="2 3" key="1">
    <citation type="journal article" date="2015" name="Genome Announc.">
        <title>Complete Genome Sequence of Methylobacterium aquaticum Strain 22A, Isolated from Racomitrium japonicum Moss.</title>
        <authorList>
            <person name="Tani A."/>
            <person name="Ogura Y."/>
            <person name="Hayashi T."/>
            <person name="Kimbara K."/>
        </authorList>
    </citation>
    <scope>NUCLEOTIDE SEQUENCE [LARGE SCALE GENOMIC DNA]</scope>
    <source>
        <strain evidence="2 3">MA-22A</strain>
        <plasmid evidence="3">Plasmid pMaq22A_1p DNA</plasmid>
    </source>
</reference>
<geneLocation type="plasmid" evidence="3">
    <name>pMaq22A_1p DNA</name>
</geneLocation>
<proteinExistence type="predicted"/>
<keyword evidence="1" id="KW-0472">Membrane</keyword>
<gene>
    <name evidence="2" type="ORF">Maq22A_1p35115</name>
</gene>
<dbReference type="PATRIC" id="fig|270351.10.peg.6333"/>
<dbReference type="KEGG" id="maqu:Maq22A_1p35115"/>
<feature type="transmembrane region" description="Helical" evidence="1">
    <location>
        <begin position="49"/>
        <end position="78"/>
    </location>
</feature>
<evidence type="ECO:0000313" key="2">
    <source>
        <dbReference type="EMBL" id="BAQ49271.1"/>
    </source>
</evidence>
<reference evidence="3" key="2">
    <citation type="submission" date="2015-01" db="EMBL/GenBank/DDBJ databases">
        <title>Complete genome sequence of Methylobacterium aquaticum strain 22A.</title>
        <authorList>
            <person name="Tani A."/>
            <person name="Ogura Y."/>
            <person name="Hayashi T."/>
        </authorList>
    </citation>
    <scope>NUCLEOTIDE SEQUENCE [LARGE SCALE GENOMIC DNA]</scope>
    <source>
        <strain evidence="3">MA-22A</strain>
        <plasmid evidence="3">Plasmid pMaq22A_1p DNA</plasmid>
    </source>
</reference>
<accession>A0A0C6F939</accession>
<feature type="transmembrane region" description="Helical" evidence="1">
    <location>
        <begin position="12"/>
        <end position="43"/>
    </location>
</feature>
<keyword evidence="1" id="KW-0812">Transmembrane</keyword>